<reference evidence="2" key="2">
    <citation type="submission" date="2020-09" db="EMBL/GenBank/DDBJ databases">
        <authorList>
            <person name="Sun Q."/>
            <person name="Ohkuma M."/>
        </authorList>
    </citation>
    <scope>NUCLEOTIDE SEQUENCE</scope>
    <source>
        <strain evidence="2">JCM 4122</strain>
    </source>
</reference>
<evidence type="ECO:0000256" key="1">
    <source>
        <dbReference type="SAM" id="MobiDB-lite"/>
    </source>
</evidence>
<reference evidence="2" key="1">
    <citation type="journal article" date="2014" name="Int. J. Syst. Evol. Microbiol.">
        <title>Complete genome sequence of Corynebacterium casei LMG S-19264T (=DSM 44701T), isolated from a smear-ripened cheese.</title>
        <authorList>
            <consortium name="US DOE Joint Genome Institute (JGI-PGF)"/>
            <person name="Walter F."/>
            <person name="Albersmeier A."/>
            <person name="Kalinowski J."/>
            <person name="Ruckert C."/>
        </authorList>
    </citation>
    <scope>NUCLEOTIDE SEQUENCE</scope>
    <source>
        <strain evidence="2">JCM 4122</strain>
    </source>
</reference>
<name>A0A919BQ26_STRFL</name>
<gene>
    <name evidence="2" type="ORF">GCM10017667_38080</name>
    <name evidence="3" type="ORF">GCM10017667_68900</name>
</gene>
<sequence>MGDGTTVTCAGPGTPYTHDRGKSMSPDCGHRYTRVSDVGKGKGTSAWTVGWEVPVLGDSGTLTETRETPFTVRVVEVQVVNVAP</sequence>
<dbReference type="RefSeq" id="WP_190043535.1">
    <property type="nucleotide sequence ID" value="NZ_BNBE01000002.1"/>
</dbReference>
<protein>
    <submittedName>
        <fullName evidence="2">Uncharacterized protein</fullName>
    </submittedName>
</protein>
<dbReference type="EMBL" id="BNBE01000002">
    <property type="protein sequence ID" value="GHG04079.1"/>
    <property type="molecule type" value="Genomic_DNA"/>
</dbReference>
<comment type="caution">
    <text evidence="2">The sequence shown here is derived from an EMBL/GenBank/DDBJ whole genome shotgun (WGS) entry which is preliminary data.</text>
</comment>
<evidence type="ECO:0000313" key="4">
    <source>
        <dbReference type="Proteomes" id="UP000632849"/>
    </source>
</evidence>
<organism evidence="2 4">
    <name type="scientific">Streptomyces filamentosus</name>
    <name type="common">Streptomyces roseosporus</name>
    <dbReference type="NCBI Taxonomy" id="67294"/>
    <lineage>
        <taxon>Bacteria</taxon>
        <taxon>Bacillati</taxon>
        <taxon>Actinomycetota</taxon>
        <taxon>Actinomycetes</taxon>
        <taxon>Kitasatosporales</taxon>
        <taxon>Streptomycetaceae</taxon>
        <taxon>Streptomyces</taxon>
    </lineage>
</organism>
<dbReference type="AlphaFoldDB" id="A0A919BQ26"/>
<dbReference type="EMBL" id="BNBE01000004">
    <property type="protein sequence ID" value="GHG23686.1"/>
    <property type="molecule type" value="Genomic_DNA"/>
</dbReference>
<proteinExistence type="predicted"/>
<evidence type="ECO:0000313" key="2">
    <source>
        <dbReference type="EMBL" id="GHG04079.1"/>
    </source>
</evidence>
<accession>A0A919BQ26</accession>
<feature type="region of interest" description="Disordered" evidence="1">
    <location>
        <begin position="1"/>
        <end position="25"/>
    </location>
</feature>
<evidence type="ECO:0000313" key="3">
    <source>
        <dbReference type="EMBL" id="GHG23686.1"/>
    </source>
</evidence>
<keyword evidence="4" id="KW-1185">Reference proteome</keyword>
<dbReference type="Proteomes" id="UP000632849">
    <property type="component" value="Unassembled WGS sequence"/>
</dbReference>